<dbReference type="Gene3D" id="3.40.50.300">
    <property type="entry name" value="P-loop containing nucleotide triphosphate hydrolases"/>
    <property type="match status" value="2"/>
</dbReference>
<evidence type="ECO:0000313" key="3">
    <source>
        <dbReference type="Proteomes" id="UP000740557"/>
    </source>
</evidence>
<dbReference type="SUPFAM" id="SSF52540">
    <property type="entry name" value="P-loop containing nucleoside triphosphate hydrolases"/>
    <property type="match status" value="1"/>
</dbReference>
<reference evidence="2" key="1">
    <citation type="submission" date="2020-04" db="EMBL/GenBank/DDBJ databases">
        <authorList>
            <person name="Zhang T."/>
        </authorList>
    </citation>
    <scope>NUCLEOTIDE SEQUENCE</scope>
    <source>
        <strain evidence="2">HKST-UBA79</strain>
    </source>
</reference>
<dbReference type="AlphaFoldDB" id="A0A955EBF5"/>
<accession>A0A955EBF5</accession>
<dbReference type="InterPro" id="IPR043964">
    <property type="entry name" value="P-loop_TraG"/>
</dbReference>
<proteinExistence type="predicted"/>
<dbReference type="PANTHER" id="PTHR30121:SF11">
    <property type="entry name" value="AAA+ ATPASE DOMAIN-CONTAINING PROTEIN"/>
    <property type="match status" value="1"/>
</dbReference>
<name>A0A955EBF5_UNCKA</name>
<dbReference type="Proteomes" id="UP000740557">
    <property type="component" value="Unassembled WGS sequence"/>
</dbReference>
<dbReference type="InterPro" id="IPR051162">
    <property type="entry name" value="T4SS_component"/>
</dbReference>
<dbReference type="InterPro" id="IPR027417">
    <property type="entry name" value="P-loop_NTPase"/>
</dbReference>
<dbReference type="EMBL" id="JAGQNX010000062">
    <property type="protein sequence ID" value="MCA9308305.1"/>
    <property type="molecule type" value="Genomic_DNA"/>
</dbReference>
<evidence type="ECO:0000313" key="2">
    <source>
        <dbReference type="EMBL" id="MCA9308305.1"/>
    </source>
</evidence>
<reference evidence="2" key="2">
    <citation type="journal article" date="2021" name="Microbiome">
        <title>Successional dynamics and alternative stable states in a saline activated sludge microbial community over 9 years.</title>
        <authorList>
            <person name="Wang Y."/>
            <person name="Ye J."/>
            <person name="Ju F."/>
            <person name="Liu L."/>
            <person name="Boyd J.A."/>
            <person name="Deng Y."/>
            <person name="Parks D.H."/>
            <person name="Jiang X."/>
            <person name="Yin X."/>
            <person name="Woodcroft B.J."/>
            <person name="Tyson G.W."/>
            <person name="Hugenholtz P."/>
            <person name="Polz M.F."/>
            <person name="Zhang T."/>
        </authorList>
    </citation>
    <scope>NUCLEOTIDE SEQUENCE</scope>
    <source>
        <strain evidence="2">HKST-UBA79</strain>
    </source>
</reference>
<protein>
    <submittedName>
        <fullName evidence="2">DUF87 domain-containing protein</fullName>
    </submittedName>
</protein>
<dbReference type="Pfam" id="PF19044">
    <property type="entry name" value="P-loop_TraG"/>
    <property type="match status" value="1"/>
</dbReference>
<dbReference type="PANTHER" id="PTHR30121">
    <property type="entry name" value="UNCHARACTERIZED PROTEIN YJGR-RELATED"/>
    <property type="match status" value="1"/>
</dbReference>
<evidence type="ECO:0000259" key="1">
    <source>
        <dbReference type="Pfam" id="PF19044"/>
    </source>
</evidence>
<organism evidence="2 3">
    <name type="scientific">candidate division WWE3 bacterium</name>
    <dbReference type="NCBI Taxonomy" id="2053526"/>
    <lineage>
        <taxon>Bacteria</taxon>
        <taxon>Katanobacteria</taxon>
    </lineage>
</organism>
<sequence length="956" mass="110360">MAQKDYVDLSKLNKQTQSFSTFLRPEFYAVVSSILVLGVTRIGLSYSLKTAVPASFLTGILLLILTPTSKDGLSLLRLLGGKLKAYKEGNIPLNNIYINYGNRRPTKYKTHKEDYEHLAKKLQILGVKDNIVKLSAVSWVALYKVNTEFTANTAEERDTVEHQFQQILNVFNNRGLKTQIIFTKPNLSKVVFENYINTINKLSIQALRHIKKQHVRSLEDYAENNTKGSLSMYLCVYFTLKPTPYGKNRDAWNEAKEYLNSVITQVNSFNAFNLKQLENLDLKVFLADLYQPLGTWDMRDLLNQELIEEAKEETNNYSEFERKELESIDLSLTEKIQEFLCTQKRNIIDRNANAFALSDLDDDVLMYMPQAIQFSPVHHYVRVDDAFEMTVSIPTNNRIVDNSLFGELTRANYISSISLRAFPHRKYKVQASLEMEELNLQSAYKEKVGTRGTFASVESRKVNESRGFLEEIAEDNEKELFDIELTVTIIADSKTKLHEHVEDFRSRMLDKLGIRVHRPLHRQESYYFAGKLDNRGKLNDCFLMDSSRISKLMPFPWFTFSDRGGFLLGKNMYSDELAFFDPSNLTESRSSSIFVLGKTGTGKSALIKKIINGGILTGWRVFRLDNTGEYASRLGLELNFKIYKVGSDDARINPFQLFKENPTKKEHDRQINEVLQPVFSIILQDVDYDAGIFEKLLRSYYSKYKDDKNFTTFFEYTSSYVNHPPKYVKSFEITRINRWITEFERYVWDGALSSLFGDSNDFEDLGSYHGVVFDISDIKRGRGREKVKQIAMMMQVILANIWIIAEKNPQKTMVVTDEAHHQLVNKDTALYLEEIAKEGRKSGVYSVLSTQDLADFIQNQHGRNIITNTYIRMFGKLDLIQDSYLEVLGISKTTLNVMRNFNVGEFFVKRASESMYLRTFFLDVWEQLICDTENTDYRKSLEELGHGEASIKKNSV</sequence>
<comment type="caution">
    <text evidence="2">The sequence shown here is derived from an EMBL/GenBank/DDBJ whole genome shotgun (WGS) entry which is preliminary data.</text>
</comment>
<feature type="domain" description="TraG P-loop" evidence="1">
    <location>
        <begin position="585"/>
        <end position="873"/>
    </location>
</feature>
<gene>
    <name evidence="2" type="ORF">KC980_02220</name>
</gene>